<evidence type="ECO:0000313" key="2">
    <source>
        <dbReference type="Proteomes" id="UP000005291"/>
    </source>
</evidence>
<evidence type="ECO:0000313" key="1">
    <source>
        <dbReference type="EMBL" id="CCI24988.1"/>
    </source>
</evidence>
<dbReference type="AlphaFoldDB" id="I4HSG4"/>
<gene>
    <name evidence="1" type="ORF">MICAG_2660027</name>
</gene>
<dbReference type="Proteomes" id="UP000005291">
    <property type="component" value="Unassembled WGS sequence"/>
</dbReference>
<dbReference type="HOGENOM" id="CLU_2917451_0_0_3"/>
<name>I4HSG4_MICAE</name>
<accession>I4HSG4</accession>
<organism evidence="1 2">
    <name type="scientific">Microcystis aeruginosa PCC 9808</name>
    <dbReference type="NCBI Taxonomy" id="1160284"/>
    <lineage>
        <taxon>Bacteria</taxon>
        <taxon>Bacillati</taxon>
        <taxon>Cyanobacteriota</taxon>
        <taxon>Cyanophyceae</taxon>
        <taxon>Oscillatoriophycideae</taxon>
        <taxon>Chroococcales</taxon>
        <taxon>Microcystaceae</taxon>
        <taxon>Microcystis</taxon>
    </lineage>
</organism>
<protein>
    <submittedName>
        <fullName evidence="1">Uncharacterized protein</fullName>
    </submittedName>
</protein>
<dbReference type="EMBL" id="CAIN01000186">
    <property type="protein sequence ID" value="CCI24988.1"/>
    <property type="molecule type" value="Genomic_DNA"/>
</dbReference>
<comment type="caution">
    <text evidence="1">The sequence shown here is derived from an EMBL/GenBank/DDBJ whole genome shotgun (WGS) entry which is preliminary data.</text>
</comment>
<sequence length="61" mass="6851">MRSLIAVRYLCLNHLSKLNLTNRQIYQDGQIFLNGMASSEQIESLINNSGFYISSATIPSD</sequence>
<proteinExistence type="predicted"/>
<reference evidence="1 2" key="1">
    <citation type="submission" date="2012-04" db="EMBL/GenBank/DDBJ databases">
        <authorList>
            <person name="Genoscope - CEA"/>
        </authorList>
    </citation>
    <scope>NUCLEOTIDE SEQUENCE [LARGE SCALE GENOMIC DNA]</scope>
    <source>
        <strain evidence="1 2">9808</strain>
    </source>
</reference>